<evidence type="ECO:0000313" key="5">
    <source>
        <dbReference type="EMBL" id="MCR2805547.1"/>
    </source>
</evidence>
<comment type="catalytic activity">
    <reaction evidence="1">
        <text>3',5'-cyclic CMP + H2O = CMP + H(+)</text>
        <dbReference type="Rhea" id="RHEA:72675"/>
        <dbReference type="ChEBI" id="CHEBI:15377"/>
        <dbReference type="ChEBI" id="CHEBI:15378"/>
        <dbReference type="ChEBI" id="CHEBI:58003"/>
        <dbReference type="ChEBI" id="CHEBI:60377"/>
    </reaction>
    <physiologicalReaction direction="left-to-right" evidence="1">
        <dbReference type="Rhea" id="RHEA:72676"/>
    </physiologicalReaction>
</comment>
<dbReference type="CDD" id="cd07721">
    <property type="entry name" value="yflN-like_MBL-fold"/>
    <property type="match status" value="1"/>
</dbReference>
<dbReference type="InterPro" id="IPR001279">
    <property type="entry name" value="Metallo-B-lactamas"/>
</dbReference>
<dbReference type="RefSeq" id="WP_257448112.1">
    <property type="nucleotide sequence ID" value="NZ_JANIPJ010000012.1"/>
</dbReference>
<evidence type="ECO:0000259" key="4">
    <source>
        <dbReference type="SMART" id="SM00849"/>
    </source>
</evidence>
<dbReference type="InterPro" id="IPR036866">
    <property type="entry name" value="RibonucZ/Hydroxyglut_hydro"/>
</dbReference>
<dbReference type="Proteomes" id="UP001141950">
    <property type="component" value="Unassembled WGS sequence"/>
</dbReference>
<keyword evidence="6" id="KW-1185">Reference proteome</keyword>
<comment type="catalytic activity">
    <reaction evidence="3">
        <text>3',5'-cyclic UMP + H2O = UMP + H(+)</text>
        <dbReference type="Rhea" id="RHEA:70575"/>
        <dbReference type="ChEBI" id="CHEBI:15377"/>
        <dbReference type="ChEBI" id="CHEBI:15378"/>
        <dbReference type="ChEBI" id="CHEBI:57865"/>
        <dbReference type="ChEBI" id="CHEBI:184387"/>
    </reaction>
    <physiologicalReaction direction="left-to-right" evidence="3">
        <dbReference type="Rhea" id="RHEA:70576"/>
    </physiologicalReaction>
</comment>
<comment type="caution">
    <text evidence="5">The sequence shown here is derived from an EMBL/GenBank/DDBJ whole genome shotgun (WGS) entry which is preliminary data.</text>
</comment>
<dbReference type="AlphaFoldDB" id="A0A9X2MSQ7"/>
<dbReference type="PANTHER" id="PTHR42951">
    <property type="entry name" value="METALLO-BETA-LACTAMASE DOMAIN-CONTAINING"/>
    <property type="match status" value="1"/>
</dbReference>
<feature type="domain" description="Metallo-beta-lactamase" evidence="4">
    <location>
        <begin position="21"/>
        <end position="230"/>
    </location>
</feature>
<protein>
    <submittedName>
        <fullName evidence="5">MBL fold metallo-hydrolase</fullName>
    </submittedName>
</protein>
<evidence type="ECO:0000256" key="3">
    <source>
        <dbReference type="ARBA" id="ARBA00048505"/>
    </source>
</evidence>
<reference evidence="5" key="1">
    <citation type="submission" date="2022-08" db="EMBL/GenBank/DDBJ databases">
        <title>The genomic sequence of strain Paenibacillus sp. SCIV0701.</title>
        <authorList>
            <person name="Zhao H."/>
        </authorList>
    </citation>
    <scope>NUCLEOTIDE SEQUENCE</scope>
    <source>
        <strain evidence="5">SCIV0701</strain>
    </source>
</reference>
<gene>
    <name evidence="5" type="ORF">NQZ67_16785</name>
</gene>
<proteinExistence type="predicted"/>
<sequence length="247" mass="27579">MRSFSIISLPISAKMMNRVETIYPTLLWDEKDVILIDTAYPGQLPLLRQELEQAGIGGREVTQLILTHQDLDHIGSAQALKEWAGSGLRIYSHPLEKPYIEGQRRLLKLTPGAIEAAVQAMPDSVPPEWKEAFRRTLEQPPRVEVDHEIGHLELLPLAGGLRVLETPGHTPGHISLYHAESGTLIAGDALQVVNDQLELPDAALCTDFEQAVESLRQLLDYEIQAVFCHHGGAYRRAPRERIRELIG</sequence>
<evidence type="ECO:0000256" key="1">
    <source>
        <dbReference type="ARBA" id="ARBA00034221"/>
    </source>
</evidence>
<comment type="function">
    <text evidence="2">Counteracts the endogenous Pycsar antiviral defense system. Phosphodiesterase that enables metal-dependent hydrolysis of host cyclic nucleotide Pycsar defense signals such as cCMP and cUMP.</text>
</comment>
<dbReference type="SUPFAM" id="SSF56281">
    <property type="entry name" value="Metallo-hydrolase/oxidoreductase"/>
    <property type="match status" value="1"/>
</dbReference>
<evidence type="ECO:0000313" key="6">
    <source>
        <dbReference type="Proteomes" id="UP001141950"/>
    </source>
</evidence>
<dbReference type="InterPro" id="IPR050855">
    <property type="entry name" value="NDM-1-like"/>
</dbReference>
<organism evidence="5 6">
    <name type="scientific">Paenibacillus soyae</name>
    <dbReference type="NCBI Taxonomy" id="2969249"/>
    <lineage>
        <taxon>Bacteria</taxon>
        <taxon>Bacillati</taxon>
        <taxon>Bacillota</taxon>
        <taxon>Bacilli</taxon>
        <taxon>Bacillales</taxon>
        <taxon>Paenibacillaceae</taxon>
        <taxon>Paenibacillus</taxon>
    </lineage>
</organism>
<dbReference type="SMART" id="SM00849">
    <property type="entry name" value="Lactamase_B"/>
    <property type="match status" value="1"/>
</dbReference>
<accession>A0A9X2MSQ7</accession>
<dbReference type="EMBL" id="JANIPJ010000012">
    <property type="protein sequence ID" value="MCR2805547.1"/>
    <property type="molecule type" value="Genomic_DNA"/>
</dbReference>
<name>A0A9X2MSQ7_9BACL</name>
<dbReference type="PANTHER" id="PTHR42951:SF15">
    <property type="entry name" value="METALLO-BETA-LACTAMASE SUPERFAMILY PROTEIN"/>
    <property type="match status" value="1"/>
</dbReference>
<evidence type="ECO:0000256" key="2">
    <source>
        <dbReference type="ARBA" id="ARBA00034301"/>
    </source>
</evidence>
<dbReference type="Pfam" id="PF00753">
    <property type="entry name" value="Lactamase_B"/>
    <property type="match status" value="1"/>
</dbReference>
<dbReference type="Gene3D" id="3.60.15.10">
    <property type="entry name" value="Ribonuclease Z/Hydroxyacylglutathione hydrolase-like"/>
    <property type="match status" value="1"/>
</dbReference>